<dbReference type="RefSeq" id="WP_190476975.1">
    <property type="nucleotide sequence ID" value="NZ_JACOFT010000001.1"/>
</dbReference>
<organism evidence="2 3">
    <name type="scientific">Undibacterium aquatile</name>
    <dbReference type="NCBI Taxonomy" id="1537398"/>
    <lineage>
        <taxon>Bacteria</taxon>
        <taxon>Pseudomonadati</taxon>
        <taxon>Pseudomonadota</taxon>
        <taxon>Betaproteobacteria</taxon>
        <taxon>Burkholderiales</taxon>
        <taxon>Oxalobacteraceae</taxon>
        <taxon>Undibacterium</taxon>
    </lineage>
</organism>
<gene>
    <name evidence="2" type="ORF">H8K26_01890</name>
</gene>
<accession>A0ABR6XCZ9</accession>
<dbReference type="EMBL" id="JACOFT010000001">
    <property type="protein sequence ID" value="MBC3810179.1"/>
    <property type="molecule type" value="Genomic_DNA"/>
</dbReference>
<keyword evidence="3" id="KW-1185">Reference proteome</keyword>
<sequence>MNLLMQIMTALISTSVAAETPGNLHISVNVDSATGMIAASILREVYKQTKLEFCIINLPPLRATKEAKAGNIDGEVLRPPNYAASHPELIRIDPPYIVVETLAYTLKTRNLTIQKKSDLKPLRVGVVRGIINAQNATEGLNDITFADTSESLFKMLTAGRIDVAVDSRYSADRAMKKTMINDIVSEKIVLLVQPAHHYLNIKHKALAASLATTISQLAATGELQRLATTAESEQMKNDNATATLPVKNCS</sequence>
<feature type="region of interest" description="Disordered" evidence="1">
    <location>
        <begin position="231"/>
        <end position="250"/>
    </location>
</feature>
<dbReference type="SUPFAM" id="SSF53850">
    <property type="entry name" value="Periplasmic binding protein-like II"/>
    <property type="match status" value="1"/>
</dbReference>
<proteinExistence type="predicted"/>
<name>A0ABR6XCZ9_9BURK</name>
<dbReference type="Proteomes" id="UP000637632">
    <property type="component" value="Unassembled WGS sequence"/>
</dbReference>
<feature type="compositionally biased region" description="Polar residues" evidence="1">
    <location>
        <begin position="231"/>
        <end position="242"/>
    </location>
</feature>
<comment type="caution">
    <text evidence="2">The sequence shown here is derived from an EMBL/GenBank/DDBJ whole genome shotgun (WGS) entry which is preliminary data.</text>
</comment>
<dbReference type="Gene3D" id="3.40.190.10">
    <property type="entry name" value="Periplasmic binding protein-like II"/>
    <property type="match status" value="2"/>
</dbReference>
<evidence type="ECO:0000256" key="1">
    <source>
        <dbReference type="SAM" id="MobiDB-lite"/>
    </source>
</evidence>
<reference evidence="2 3" key="1">
    <citation type="submission" date="2020-08" db="EMBL/GenBank/DDBJ databases">
        <title>Novel species isolated from subtropical streams in China.</title>
        <authorList>
            <person name="Lu H."/>
        </authorList>
    </citation>
    <scope>NUCLEOTIDE SEQUENCE [LARGE SCALE GENOMIC DNA]</scope>
    <source>
        <strain evidence="2 3">CCTCC AB 2015119</strain>
    </source>
</reference>
<evidence type="ECO:0000313" key="3">
    <source>
        <dbReference type="Proteomes" id="UP000637632"/>
    </source>
</evidence>
<protein>
    <submittedName>
        <fullName evidence="2">Transporter substrate-binding domain-containing protein</fullName>
    </submittedName>
</protein>
<dbReference type="PANTHER" id="PTHR35936">
    <property type="entry name" value="MEMBRANE-BOUND LYTIC MUREIN TRANSGLYCOSYLASE F"/>
    <property type="match status" value="1"/>
</dbReference>
<evidence type="ECO:0000313" key="2">
    <source>
        <dbReference type="EMBL" id="MBC3810179.1"/>
    </source>
</evidence>
<dbReference type="PANTHER" id="PTHR35936:SF17">
    <property type="entry name" value="ARGININE-BINDING EXTRACELLULAR PROTEIN ARTP"/>
    <property type="match status" value="1"/>
</dbReference>